<dbReference type="PANTHER" id="PTHR23112">
    <property type="entry name" value="G PROTEIN-COUPLED RECEPTOR 157-RELATED"/>
    <property type="match status" value="1"/>
</dbReference>
<dbReference type="GO" id="GO:0004930">
    <property type="term" value="F:G protein-coupled receptor activity"/>
    <property type="evidence" value="ECO:0007669"/>
    <property type="project" value="TreeGrafter"/>
</dbReference>
<feature type="transmembrane region" description="Helical" evidence="6">
    <location>
        <begin position="210"/>
        <end position="235"/>
    </location>
</feature>
<dbReference type="InterPro" id="IPR017981">
    <property type="entry name" value="GPCR_2-like_7TM"/>
</dbReference>
<keyword evidence="9" id="KW-1185">Reference proteome</keyword>
<protein>
    <recommendedName>
        <fullName evidence="7">G-protein coupled receptors family 2 profile 2 domain-containing protein</fullName>
    </recommendedName>
</protein>
<dbReference type="Gene3D" id="1.20.1070.10">
    <property type="entry name" value="Rhodopsin 7-helix transmembrane proteins"/>
    <property type="match status" value="1"/>
</dbReference>
<keyword evidence="3 6" id="KW-1133">Transmembrane helix</keyword>
<dbReference type="Proteomes" id="UP000054350">
    <property type="component" value="Unassembled WGS sequence"/>
</dbReference>
<organism evidence="8 9">
    <name type="scientific">Allomyces macrogynus (strain ATCC 38327)</name>
    <name type="common">Allomyces javanicus var. macrogynus</name>
    <dbReference type="NCBI Taxonomy" id="578462"/>
    <lineage>
        <taxon>Eukaryota</taxon>
        <taxon>Fungi</taxon>
        <taxon>Fungi incertae sedis</taxon>
        <taxon>Blastocladiomycota</taxon>
        <taxon>Blastocladiomycetes</taxon>
        <taxon>Blastocladiales</taxon>
        <taxon>Blastocladiaceae</taxon>
        <taxon>Allomyces</taxon>
    </lineage>
</organism>
<evidence type="ECO:0000256" key="4">
    <source>
        <dbReference type="ARBA" id="ARBA00023136"/>
    </source>
</evidence>
<dbReference type="GO" id="GO:0005886">
    <property type="term" value="C:plasma membrane"/>
    <property type="evidence" value="ECO:0007669"/>
    <property type="project" value="TreeGrafter"/>
</dbReference>
<evidence type="ECO:0000313" key="9">
    <source>
        <dbReference type="Proteomes" id="UP000054350"/>
    </source>
</evidence>
<dbReference type="GO" id="GO:0007189">
    <property type="term" value="P:adenylate cyclase-activating G protein-coupled receptor signaling pathway"/>
    <property type="evidence" value="ECO:0007669"/>
    <property type="project" value="TreeGrafter"/>
</dbReference>
<feature type="region of interest" description="Disordered" evidence="5">
    <location>
        <begin position="250"/>
        <end position="271"/>
    </location>
</feature>
<dbReference type="OrthoDB" id="18453at2759"/>
<evidence type="ECO:0000256" key="2">
    <source>
        <dbReference type="ARBA" id="ARBA00022692"/>
    </source>
</evidence>
<dbReference type="GO" id="GO:0007166">
    <property type="term" value="P:cell surface receptor signaling pathway"/>
    <property type="evidence" value="ECO:0007669"/>
    <property type="project" value="InterPro"/>
</dbReference>
<evidence type="ECO:0000259" key="7">
    <source>
        <dbReference type="PROSITE" id="PS50261"/>
    </source>
</evidence>
<dbReference type="VEuPathDB" id="FungiDB:AMAG_08772"/>
<feature type="transmembrane region" description="Helical" evidence="6">
    <location>
        <begin position="290"/>
        <end position="310"/>
    </location>
</feature>
<keyword evidence="4 6" id="KW-0472">Membrane</keyword>
<evidence type="ECO:0000256" key="6">
    <source>
        <dbReference type="SAM" id="Phobius"/>
    </source>
</evidence>
<feature type="transmembrane region" description="Helical" evidence="6">
    <location>
        <begin position="13"/>
        <end position="35"/>
    </location>
</feature>
<dbReference type="PROSITE" id="PS50261">
    <property type="entry name" value="G_PROTEIN_RECEP_F2_4"/>
    <property type="match status" value="1"/>
</dbReference>
<reference evidence="9" key="2">
    <citation type="submission" date="2009-11" db="EMBL/GenBank/DDBJ databases">
        <title>The Genome Sequence of Allomyces macrogynus strain ATCC 38327.</title>
        <authorList>
            <consortium name="The Broad Institute Genome Sequencing Platform"/>
            <person name="Russ C."/>
            <person name="Cuomo C."/>
            <person name="Shea T."/>
            <person name="Young S.K."/>
            <person name="Zeng Q."/>
            <person name="Koehrsen M."/>
            <person name="Haas B."/>
            <person name="Borodovsky M."/>
            <person name="Guigo R."/>
            <person name="Alvarado L."/>
            <person name="Berlin A."/>
            <person name="Borenstein D."/>
            <person name="Chen Z."/>
            <person name="Engels R."/>
            <person name="Freedman E."/>
            <person name="Gellesch M."/>
            <person name="Goldberg J."/>
            <person name="Griggs A."/>
            <person name="Gujja S."/>
            <person name="Heiman D."/>
            <person name="Hepburn T."/>
            <person name="Howarth C."/>
            <person name="Jen D."/>
            <person name="Larson L."/>
            <person name="Lewis B."/>
            <person name="Mehta T."/>
            <person name="Park D."/>
            <person name="Pearson M."/>
            <person name="Roberts A."/>
            <person name="Saif S."/>
            <person name="Shenoy N."/>
            <person name="Sisk P."/>
            <person name="Stolte C."/>
            <person name="Sykes S."/>
            <person name="Walk T."/>
            <person name="White J."/>
            <person name="Yandava C."/>
            <person name="Burger G."/>
            <person name="Gray M.W."/>
            <person name="Holland P.W.H."/>
            <person name="King N."/>
            <person name="Lang F.B.F."/>
            <person name="Roger A.J."/>
            <person name="Ruiz-Trillo I."/>
            <person name="Lander E."/>
            <person name="Nusbaum C."/>
        </authorList>
    </citation>
    <scope>NUCLEOTIDE SEQUENCE [LARGE SCALE GENOMIC DNA]</scope>
    <source>
        <strain evidence="9">ATCC 38327</strain>
    </source>
</reference>
<evidence type="ECO:0000256" key="3">
    <source>
        <dbReference type="ARBA" id="ARBA00022989"/>
    </source>
</evidence>
<dbReference type="AlphaFoldDB" id="A0A0L0SMS1"/>
<name>A0A0L0SMS1_ALLM3</name>
<sequence>MTFTPPQLDTLQVIARISASLSIVACIAIFADVVRHWPAAKYSPHRVILYWSFADLLFVLPISLAQLAIRQQWTTLCTIQAWMIQYSLGVAIFWGLFQSTNLALVIFRQFPTHRLHAMEWSQHLVSWTVPAVVATLPFMIDFTPMPHDLGPRTAIANTAKSTVTIPGTFESASIRAQLTISAVDDERPPFYGDAVLWCWISNEYRSFRQYFLYIPLWLVFVYTILVYLVAGIAIIRPNTRWLIILSGRKKSSNSHGAGNPAASPTAAGANAAPPRMPPFLRLSSRARKHYIIRAMLYSFAFFLTWTGPTINRLHSQLHPDDLVFGLAVLHALTSPLQGFLNAQVYFSTYLIRACLPGLDAAPAGGAQDRPPGSPRHTAHADLEMEPTQVATVLVSSPTTAWRNADSVGDAATQVVSDHVPTTWSVSSASSAASSSAQWHSGARLLPRPPPTAAARDAGKGAVWAAALGRGEPAAVAVAGWWPATWTSASPPPPLESSGVGSGLASPVVPVNARTVTPPPLPRPVLASAEWPPPRRRRLSQGSTGTRSTVSTVLVSTTDAPPF</sequence>
<evidence type="ECO:0000313" key="8">
    <source>
        <dbReference type="EMBL" id="KNE63674.1"/>
    </source>
</evidence>
<dbReference type="STRING" id="578462.A0A0L0SMS1"/>
<reference evidence="8 9" key="1">
    <citation type="submission" date="2009-11" db="EMBL/GenBank/DDBJ databases">
        <title>Annotation of Allomyces macrogynus ATCC 38327.</title>
        <authorList>
            <consortium name="The Broad Institute Genome Sequencing Platform"/>
            <person name="Russ C."/>
            <person name="Cuomo C."/>
            <person name="Burger G."/>
            <person name="Gray M.W."/>
            <person name="Holland P.W.H."/>
            <person name="King N."/>
            <person name="Lang F.B.F."/>
            <person name="Roger A.J."/>
            <person name="Ruiz-Trillo I."/>
            <person name="Young S.K."/>
            <person name="Zeng Q."/>
            <person name="Gargeya S."/>
            <person name="Fitzgerald M."/>
            <person name="Haas B."/>
            <person name="Abouelleil A."/>
            <person name="Alvarado L."/>
            <person name="Arachchi H.M."/>
            <person name="Berlin A."/>
            <person name="Chapman S.B."/>
            <person name="Gearin G."/>
            <person name="Goldberg J."/>
            <person name="Griggs A."/>
            <person name="Gujja S."/>
            <person name="Hansen M."/>
            <person name="Heiman D."/>
            <person name="Howarth C."/>
            <person name="Larimer J."/>
            <person name="Lui A."/>
            <person name="MacDonald P.J.P."/>
            <person name="McCowen C."/>
            <person name="Montmayeur A."/>
            <person name="Murphy C."/>
            <person name="Neiman D."/>
            <person name="Pearson M."/>
            <person name="Priest M."/>
            <person name="Roberts A."/>
            <person name="Saif S."/>
            <person name="Shea T."/>
            <person name="Sisk P."/>
            <person name="Stolte C."/>
            <person name="Sykes S."/>
            <person name="Wortman J."/>
            <person name="Nusbaum C."/>
            <person name="Birren B."/>
        </authorList>
    </citation>
    <scope>NUCLEOTIDE SEQUENCE [LARGE SCALE GENOMIC DNA]</scope>
    <source>
        <strain evidence="8 9">ATCC 38327</strain>
    </source>
</reference>
<feature type="region of interest" description="Disordered" evidence="5">
    <location>
        <begin position="513"/>
        <end position="562"/>
    </location>
</feature>
<feature type="compositionally biased region" description="Low complexity" evidence="5">
    <location>
        <begin position="256"/>
        <end position="271"/>
    </location>
</feature>
<gene>
    <name evidence="8" type="ORF">AMAG_08772</name>
</gene>
<feature type="transmembrane region" description="Helical" evidence="6">
    <location>
        <begin position="124"/>
        <end position="140"/>
    </location>
</feature>
<keyword evidence="2 6" id="KW-0812">Transmembrane</keyword>
<dbReference type="PANTHER" id="PTHR23112:SF0">
    <property type="entry name" value="TRANSMEMBRANE PROTEIN 116"/>
    <property type="match status" value="1"/>
</dbReference>
<accession>A0A0L0SMS1</accession>
<feature type="compositionally biased region" description="Low complexity" evidence="5">
    <location>
        <begin position="542"/>
        <end position="562"/>
    </location>
</feature>
<feature type="domain" description="G-protein coupled receptors family 2 profile 2" evidence="7">
    <location>
        <begin position="11"/>
        <end position="236"/>
    </location>
</feature>
<dbReference type="EMBL" id="GG745342">
    <property type="protein sequence ID" value="KNE63674.1"/>
    <property type="molecule type" value="Genomic_DNA"/>
</dbReference>
<evidence type="ECO:0000256" key="1">
    <source>
        <dbReference type="ARBA" id="ARBA00004141"/>
    </source>
</evidence>
<evidence type="ECO:0000256" key="5">
    <source>
        <dbReference type="SAM" id="MobiDB-lite"/>
    </source>
</evidence>
<feature type="transmembrane region" description="Helical" evidence="6">
    <location>
        <begin position="81"/>
        <end position="104"/>
    </location>
</feature>
<feature type="transmembrane region" description="Helical" evidence="6">
    <location>
        <begin position="47"/>
        <end position="69"/>
    </location>
</feature>
<proteinExistence type="predicted"/>
<comment type="subcellular location">
    <subcellularLocation>
        <location evidence="1">Membrane</location>
        <topology evidence="1">Multi-pass membrane protein</topology>
    </subcellularLocation>
</comment>